<evidence type="ECO:0000256" key="1">
    <source>
        <dbReference type="SAM" id="MobiDB-lite"/>
    </source>
</evidence>
<evidence type="ECO:0000313" key="3">
    <source>
        <dbReference type="Proteomes" id="UP000289738"/>
    </source>
</evidence>
<organism evidence="2 3">
    <name type="scientific">Arachis hypogaea</name>
    <name type="common">Peanut</name>
    <dbReference type="NCBI Taxonomy" id="3818"/>
    <lineage>
        <taxon>Eukaryota</taxon>
        <taxon>Viridiplantae</taxon>
        <taxon>Streptophyta</taxon>
        <taxon>Embryophyta</taxon>
        <taxon>Tracheophyta</taxon>
        <taxon>Spermatophyta</taxon>
        <taxon>Magnoliopsida</taxon>
        <taxon>eudicotyledons</taxon>
        <taxon>Gunneridae</taxon>
        <taxon>Pentapetalae</taxon>
        <taxon>rosids</taxon>
        <taxon>fabids</taxon>
        <taxon>Fabales</taxon>
        <taxon>Fabaceae</taxon>
        <taxon>Papilionoideae</taxon>
        <taxon>50 kb inversion clade</taxon>
        <taxon>dalbergioids sensu lato</taxon>
        <taxon>Dalbergieae</taxon>
        <taxon>Pterocarpus clade</taxon>
        <taxon>Arachis</taxon>
    </lineage>
</organism>
<sequence length="192" mass="21610">MIVKIGLNMLLDRSNHERATLRIRSGITAKSASGRTEPRPGRFTQKRSYSFPTPPPQGVAYCRRPLSSPSVRLSSFRGAPSLQPLFAVIDCSCFLELGVRRLCLLSRASAAVSSPFTFVSSFSRRIPSVSSPFTFARRSPFAFTRRSPFEFAFAFVWKPRCSATNPRAPPSRRTALFCRRLFSVKLRLDRLD</sequence>
<keyword evidence="3" id="KW-1185">Reference proteome</keyword>
<comment type="caution">
    <text evidence="2">The sequence shown here is derived from an EMBL/GenBank/DDBJ whole genome shotgun (WGS) entry which is preliminary data.</text>
</comment>
<name>A0A444YV21_ARAHY</name>
<proteinExistence type="predicted"/>
<evidence type="ECO:0000313" key="2">
    <source>
        <dbReference type="EMBL" id="RYR05779.1"/>
    </source>
</evidence>
<dbReference type="EMBL" id="SDMP01000016">
    <property type="protein sequence ID" value="RYR05779.1"/>
    <property type="molecule type" value="Genomic_DNA"/>
</dbReference>
<feature type="region of interest" description="Disordered" evidence="1">
    <location>
        <begin position="25"/>
        <end position="49"/>
    </location>
</feature>
<protein>
    <submittedName>
        <fullName evidence="2">Uncharacterized protein</fullName>
    </submittedName>
</protein>
<dbReference type="Proteomes" id="UP000289738">
    <property type="component" value="Chromosome B06"/>
</dbReference>
<gene>
    <name evidence="2" type="ORF">Ahy_B06g085590</name>
</gene>
<dbReference type="AlphaFoldDB" id="A0A444YV21"/>
<accession>A0A444YV21</accession>
<reference evidence="2 3" key="1">
    <citation type="submission" date="2019-01" db="EMBL/GenBank/DDBJ databases">
        <title>Sequencing of cultivated peanut Arachis hypogaea provides insights into genome evolution and oil improvement.</title>
        <authorList>
            <person name="Chen X."/>
        </authorList>
    </citation>
    <scope>NUCLEOTIDE SEQUENCE [LARGE SCALE GENOMIC DNA]</scope>
    <source>
        <strain evidence="3">cv. Fuhuasheng</strain>
        <tissue evidence="2">Leaves</tissue>
    </source>
</reference>